<evidence type="ECO:0000256" key="1">
    <source>
        <dbReference type="SAM" id="MobiDB-lite"/>
    </source>
</evidence>
<sequence>MEMLLSSFWDSPGNAPLIYLLAAPWGQSPDSNCCRSQAFSHLGRLLPMVILQFAFTTFRSTGVVLEASHPRTSPSREKEELARPPQTNLRIPQAPPQHGVPSFQRD</sequence>
<evidence type="ECO:0000313" key="2">
    <source>
        <dbReference type="EMBL" id="KAK2091630.1"/>
    </source>
</evidence>
<protein>
    <submittedName>
        <fullName evidence="2">Uncharacterized protein</fullName>
    </submittedName>
</protein>
<name>A0ABQ9U4E9_SAGOE</name>
<gene>
    <name evidence="2" type="ORF">P7K49_030914</name>
</gene>
<organism evidence="2 3">
    <name type="scientific">Saguinus oedipus</name>
    <name type="common">Cotton-top tamarin</name>
    <name type="synonym">Oedipomidas oedipus</name>
    <dbReference type="NCBI Taxonomy" id="9490"/>
    <lineage>
        <taxon>Eukaryota</taxon>
        <taxon>Metazoa</taxon>
        <taxon>Chordata</taxon>
        <taxon>Craniata</taxon>
        <taxon>Vertebrata</taxon>
        <taxon>Euteleostomi</taxon>
        <taxon>Mammalia</taxon>
        <taxon>Eutheria</taxon>
        <taxon>Euarchontoglires</taxon>
        <taxon>Primates</taxon>
        <taxon>Haplorrhini</taxon>
        <taxon>Platyrrhini</taxon>
        <taxon>Cebidae</taxon>
        <taxon>Callitrichinae</taxon>
        <taxon>Saguinus</taxon>
    </lineage>
</organism>
<evidence type="ECO:0000313" key="3">
    <source>
        <dbReference type="Proteomes" id="UP001266305"/>
    </source>
</evidence>
<dbReference type="Proteomes" id="UP001266305">
    <property type="component" value="Unassembled WGS sequence"/>
</dbReference>
<proteinExistence type="predicted"/>
<dbReference type="EMBL" id="JASSZA010000016">
    <property type="protein sequence ID" value="KAK2091630.1"/>
    <property type="molecule type" value="Genomic_DNA"/>
</dbReference>
<feature type="region of interest" description="Disordered" evidence="1">
    <location>
        <begin position="66"/>
        <end position="106"/>
    </location>
</feature>
<keyword evidence="3" id="KW-1185">Reference proteome</keyword>
<comment type="caution">
    <text evidence="2">The sequence shown here is derived from an EMBL/GenBank/DDBJ whole genome shotgun (WGS) entry which is preliminary data.</text>
</comment>
<reference evidence="2 3" key="1">
    <citation type="submission" date="2023-05" db="EMBL/GenBank/DDBJ databases">
        <title>B98-5 Cell Line De Novo Hybrid Assembly: An Optical Mapping Approach.</title>
        <authorList>
            <person name="Kananen K."/>
            <person name="Auerbach J.A."/>
            <person name="Kautto E."/>
            <person name="Blachly J.S."/>
        </authorList>
    </citation>
    <scope>NUCLEOTIDE SEQUENCE [LARGE SCALE GENOMIC DNA]</scope>
    <source>
        <strain evidence="2">B95-8</strain>
        <tissue evidence="2">Cell line</tissue>
    </source>
</reference>
<accession>A0ABQ9U4E9</accession>